<keyword evidence="4" id="KW-1185">Reference proteome</keyword>
<feature type="compositionally biased region" description="Basic and acidic residues" evidence="1">
    <location>
        <begin position="91"/>
        <end position="102"/>
    </location>
</feature>
<dbReference type="Pfam" id="PF11350">
    <property type="entry name" value="DUF3152"/>
    <property type="match status" value="1"/>
</dbReference>
<dbReference type="AlphaFoldDB" id="A0A087A9A4"/>
<protein>
    <submittedName>
        <fullName evidence="3">Membrane protein</fullName>
    </submittedName>
</protein>
<organism evidence="3 4">
    <name type="scientific">Bifidobacterium choerinum</name>
    <dbReference type="NCBI Taxonomy" id="35760"/>
    <lineage>
        <taxon>Bacteria</taxon>
        <taxon>Bacillati</taxon>
        <taxon>Actinomycetota</taxon>
        <taxon>Actinomycetes</taxon>
        <taxon>Bifidobacteriales</taxon>
        <taxon>Bifidobacteriaceae</taxon>
        <taxon>Bifidobacterium</taxon>
    </lineage>
</organism>
<dbReference type="OrthoDB" id="9779865at2"/>
<dbReference type="STRING" id="35760.BCHO_1587"/>
<evidence type="ECO:0000313" key="4">
    <source>
        <dbReference type="Proteomes" id="UP000028995"/>
    </source>
</evidence>
<accession>A0A087A9A4</accession>
<dbReference type="InterPro" id="IPR024079">
    <property type="entry name" value="MetalloPept_cat_dom_sf"/>
</dbReference>
<dbReference type="eggNOG" id="COG5479">
    <property type="taxonomic scope" value="Bacteria"/>
</dbReference>
<dbReference type="InterPro" id="IPR022603">
    <property type="entry name" value="DUF3152"/>
</dbReference>
<comment type="caution">
    <text evidence="3">The sequence shown here is derived from an EMBL/GenBank/DDBJ whole genome shotgun (WGS) entry which is preliminary data.</text>
</comment>
<dbReference type="Gene3D" id="3.40.390.10">
    <property type="entry name" value="Collagenase (Catalytic Domain)"/>
    <property type="match status" value="1"/>
</dbReference>
<dbReference type="GO" id="GO:0008237">
    <property type="term" value="F:metallopeptidase activity"/>
    <property type="evidence" value="ECO:0007669"/>
    <property type="project" value="InterPro"/>
</dbReference>
<name>A0A087A9A4_9BIFI</name>
<evidence type="ECO:0000259" key="2">
    <source>
        <dbReference type="Pfam" id="PF11350"/>
    </source>
</evidence>
<dbReference type="SUPFAM" id="SSF55486">
    <property type="entry name" value="Metalloproteases ('zincins'), catalytic domain"/>
    <property type="match status" value="1"/>
</dbReference>
<dbReference type="Proteomes" id="UP000028995">
    <property type="component" value="Unassembled WGS sequence"/>
</dbReference>
<dbReference type="EMBL" id="JGYU01000014">
    <property type="protein sequence ID" value="KFI55354.1"/>
    <property type="molecule type" value="Genomic_DNA"/>
</dbReference>
<proteinExistence type="predicted"/>
<evidence type="ECO:0000313" key="3">
    <source>
        <dbReference type="EMBL" id="KFI55354.1"/>
    </source>
</evidence>
<gene>
    <name evidence="3" type="ORF">BCHO_1587</name>
</gene>
<feature type="domain" description="DUF3152" evidence="2">
    <location>
        <begin position="116"/>
        <end position="282"/>
    </location>
</feature>
<evidence type="ECO:0000256" key="1">
    <source>
        <dbReference type="SAM" id="MobiDB-lite"/>
    </source>
</evidence>
<reference evidence="3 4" key="1">
    <citation type="submission" date="2014-03" db="EMBL/GenBank/DDBJ databases">
        <title>Genomics of Bifidobacteria.</title>
        <authorList>
            <person name="Ventura M."/>
            <person name="Milani C."/>
            <person name="Lugli G.A."/>
        </authorList>
    </citation>
    <scope>NUCLEOTIDE SEQUENCE [LARGE SCALE GENOMIC DNA]</scope>
    <source>
        <strain evidence="3 4">LMG 10510</strain>
    </source>
</reference>
<feature type="region of interest" description="Disordered" evidence="1">
    <location>
        <begin position="77"/>
        <end position="102"/>
    </location>
</feature>
<sequence>MGSANMNRTSRRRHHRRLRRRYLVRRIVAAIALVLLVVGVAASTGASVARVTAALEEGGAATASIDFTKALRMAFANGQIKEPEPSQPQPKSDEDRRKEAAQRELDALAAPMSAEQRKQIYAKAKQTAEHSGAQATKMTYCVATNGDVGDKSAFANAVDRVLNDPRGWPRAGVVFQQVADGCDITVTLAAPEKLPTYSTYCSSEYSCRVGADVIINKKRWDGAVDHWFQEGGTLAGYRTMVINHEVGHALGHIDNEQACGGDGKAAPLMQEQSMFLNGCTINQWPLDSELWTNFVGSPA</sequence>